<evidence type="ECO:0000256" key="2">
    <source>
        <dbReference type="ARBA" id="ARBA00008053"/>
    </source>
</evidence>
<protein>
    <submittedName>
        <fullName evidence="7">Membrane protein</fullName>
    </submittedName>
</protein>
<keyword evidence="8" id="KW-1185">Reference proteome</keyword>
<gene>
    <name evidence="7" type="ORF">PM10SUCC1_30870</name>
</gene>
<feature type="transmembrane region" description="Helical" evidence="6">
    <location>
        <begin position="178"/>
        <end position="199"/>
    </location>
</feature>
<evidence type="ECO:0000256" key="5">
    <source>
        <dbReference type="ARBA" id="ARBA00023136"/>
    </source>
</evidence>
<comment type="caution">
    <text evidence="7">The sequence shown here is derived from an EMBL/GenBank/DDBJ whole genome shotgun (WGS) entry which is preliminary data.</text>
</comment>
<keyword evidence="3 6" id="KW-0812">Transmembrane</keyword>
<sequence>MLVKGILMIFIGSLIGWVTNYFAIKMLFRPHNEVNILGFKIQGLIPKRRNEMAESIAATIDAELISMKDITGTLDSIEIEDEIDKIVDVVVEDKLKKELLAKMPMAAMFINDSIMNKVKGVVKDAIEENKGEFVEIVINKLEENVDLKAMVVEKMEGFSLDYMEELTFRIAKNELKHIEIVGAFLGGVIGAAQFGISYFL</sequence>
<keyword evidence="4 6" id="KW-1133">Transmembrane helix</keyword>
<evidence type="ECO:0000256" key="3">
    <source>
        <dbReference type="ARBA" id="ARBA00022692"/>
    </source>
</evidence>
<name>A0A9W6LPC1_9FUSO</name>
<comment type="similarity">
    <text evidence="2">Belongs to the UPF0754 family.</text>
</comment>
<dbReference type="InterPro" id="IPR007383">
    <property type="entry name" value="DUF445"/>
</dbReference>
<evidence type="ECO:0000313" key="7">
    <source>
        <dbReference type="EMBL" id="GLI57573.1"/>
    </source>
</evidence>
<dbReference type="PANTHER" id="PTHR35791">
    <property type="entry name" value="UPF0754 MEMBRANE PROTEIN YHEB"/>
    <property type="match status" value="1"/>
</dbReference>
<reference evidence="7" key="1">
    <citation type="submission" date="2022-12" db="EMBL/GenBank/DDBJ databases">
        <title>Reference genome sequencing for broad-spectrum identification of bacterial and archaeal isolates by mass spectrometry.</title>
        <authorList>
            <person name="Sekiguchi Y."/>
            <person name="Tourlousse D.M."/>
        </authorList>
    </citation>
    <scope>NUCLEOTIDE SEQUENCE</scope>
    <source>
        <strain evidence="7">10succ1</strain>
    </source>
</reference>
<dbReference type="EMBL" id="BSDY01000020">
    <property type="protein sequence ID" value="GLI57573.1"/>
    <property type="molecule type" value="Genomic_DNA"/>
</dbReference>
<keyword evidence="5 6" id="KW-0472">Membrane</keyword>
<dbReference type="PANTHER" id="PTHR35791:SF1">
    <property type="entry name" value="UPF0754 MEMBRANE PROTEIN YHEB"/>
    <property type="match status" value="1"/>
</dbReference>
<evidence type="ECO:0000256" key="6">
    <source>
        <dbReference type="SAM" id="Phobius"/>
    </source>
</evidence>
<dbReference type="RefSeq" id="WP_281837239.1">
    <property type="nucleotide sequence ID" value="NZ_BSDY01000020.1"/>
</dbReference>
<accession>A0A9W6LPC1</accession>
<comment type="subcellular location">
    <subcellularLocation>
        <location evidence="1">Endomembrane system</location>
    </subcellularLocation>
</comment>
<organism evidence="7 8">
    <name type="scientific">Propionigenium maris DSM 9537</name>
    <dbReference type="NCBI Taxonomy" id="1123000"/>
    <lineage>
        <taxon>Bacteria</taxon>
        <taxon>Fusobacteriati</taxon>
        <taxon>Fusobacteriota</taxon>
        <taxon>Fusobacteriia</taxon>
        <taxon>Fusobacteriales</taxon>
        <taxon>Fusobacteriaceae</taxon>
        <taxon>Propionigenium</taxon>
    </lineage>
</organism>
<dbReference type="AlphaFoldDB" id="A0A9W6LPC1"/>
<dbReference type="GO" id="GO:0012505">
    <property type="term" value="C:endomembrane system"/>
    <property type="evidence" value="ECO:0007669"/>
    <property type="project" value="UniProtKB-SubCell"/>
</dbReference>
<evidence type="ECO:0000256" key="1">
    <source>
        <dbReference type="ARBA" id="ARBA00004308"/>
    </source>
</evidence>
<dbReference type="Pfam" id="PF04286">
    <property type="entry name" value="DUF445"/>
    <property type="match status" value="1"/>
</dbReference>
<proteinExistence type="inferred from homology"/>
<evidence type="ECO:0000313" key="8">
    <source>
        <dbReference type="Proteomes" id="UP001144471"/>
    </source>
</evidence>
<dbReference type="Proteomes" id="UP001144471">
    <property type="component" value="Unassembled WGS sequence"/>
</dbReference>
<evidence type="ECO:0000256" key="4">
    <source>
        <dbReference type="ARBA" id="ARBA00022989"/>
    </source>
</evidence>
<feature type="transmembrane region" description="Helical" evidence="6">
    <location>
        <begin position="6"/>
        <end position="24"/>
    </location>
</feature>